<dbReference type="InterPro" id="IPR036640">
    <property type="entry name" value="ABC1_TM_sf"/>
</dbReference>
<dbReference type="SMART" id="SM00382">
    <property type="entry name" value="AAA"/>
    <property type="match status" value="1"/>
</dbReference>
<name>A0A9D1MII8_9FIRM</name>
<feature type="transmembrane region" description="Helical" evidence="9">
    <location>
        <begin position="276"/>
        <end position="300"/>
    </location>
</feature>
<dbReference type="GO" id="GO:0005524">
    <property type="term" value="F:ATP binding"/>
    <property type="evidence" value="ECO:0007669"/>
    <property type="project" value="UniProtKB-KW"/>
</dbReference>
<dbReference type="InterPro" id="IPR039421">
    <property type="entry name" value="Type_1_exporter"/>
</dbReference>
<keyword evidence="2" id="KW-0813">Transport</keyword>
<organism evidence="12 13">
    <name type="scientific">Candidatus Stercoripulliclostridium merdigallinarum</name>
    <dbReference type="NCBI Taxonomy" id="2840951"/>
    <lineage>
        <taxon>Bacteria</taxon>
        <taxon>Bacillati</taxon>
        <taxon>Bacillota</taxon>
        <taxon>Clostridia</taxon>
        <taxon>Eubacteriales</taxon>
        <taxon>Candidatus Stercoripulliclostridium</taxon>
    </lineage>
</organism>
<feature type="domain" description="ABC transporter" evidence="10">
    <location>
        <begin position="335"/>
        <end position="571"/>
    </location>
</feature>
<evidence type="ECO:0000256" key="1">
    <source>
        <dbReference type="ARBA" id="ARBA00004651"/>
    </source>
</evidence>
<dbReference type="CDD" id="cd18548">
    <property type="entry name" value="ABC_6TM_Tm287_like"/>
    <property type="match status" value="1"/>
</dbReference>
<feature type="transmembrane region" description="Helical" evidence="9">
    <location>
        <begin position="20"/>
        <end position="43"/>
    </location>
</feature>
<dbReference type="PANTHER" id="PTHR43394">
    <property type="entry name" value="ATP-DEPENDENT PERMEASE MDL1, MITOCHONDRIAL"/>
    <property type="match status" value="1"/>
</dbReference>
<comment type="subcellular location">
    <subcellularLocation>
        <location evidence="1">Cell membrane</location>
        <topology evidence="1">Multi-pass membrane protein</topology>
    </subcellularLocation>
</comment>
<keyword evidence="3" id="KW-1003">Cell membrane</keyword>
<keyword evidence="5" id="KW-0547">Nucleotide-binding</keyword>
<proteinExistence type="predicted"/>
<dbReference type="SUPFAM" id="SSF90123">
    <property type="entry name" value="ABC transporter transmembrane region"/>
    <property type="match status" value="1"/>
</dbReference>
<dbReference type="Gene3D" id="1.20.1560.10">
    <property type="entry name" value="ABC transporter type 1, transmembrane domain"/>
    <property type="match status" value="1"/>
</dbReference>
<keyword evidence="7 9" id="KW-1133">Transmembrane helix</keyword>
<evidence type="ECO:0000259" key="11">
    <source>
        <dbReference type="PROSITE" id="PS50929"/>
    </source>
</evidence>
<dbReference type="GO" id="GO:0005886">
    <property type="term" value="C:plasma membrane"/>
    <property type="evidence" value="ECO:0007669"/>
    <property type="project" value="UniProtKB-SubCell"/>
</dbReference>
<evidence type="ECO:0000313" key="12">
    <source>
        <dbReference type="EMBL" id="HIU60947.1"/>
    </source>
</evidence>
<gene>
    <name evidence="12" type="ORF">IAB05_06110</name>
</gene>
<keyword evidence="8 9" id="KW-0472">Membrane</keyword>
<evidence type="ECO:0000256" key="2">
    <source>
        <dbReference type="ARBA" id="ARBA00022448"/>
    </source>
</evidence>
<dbReference type="Gene3D" id="3.40.50.300">
    <property type="entry name" value="P-loop containing nucleotide triphosphate hydrolases"/>
    <property type="match status" value="1"/>
</dbReference>
<dbReference type="AlphaFoldDB" id="A0A9D1MII8"/>
<dbReference type="EMBL" id="DVNF01000177">
    <property type="protein sequence ID" value="HIU60947.1"/>
    <property type="molecule type" value="Genomic_DNA"/>
</dbReference>
<keyword evidence="4 9" id="KW-0812">Transmembrane</keyword>
<feature type="transmembrane region" description="Helical" evidence="9">
    <location>
        <begin position="134"/>
        <end position="152"/>
    </location>
</feature>
<dbReference type="GO" id="GO:0015421">
    <property type="term" value="F:ABC-type oligopeptide transporter activity"/>
    <property type="evidence" value="ECO:0007669"/>
    <property type="project" value="TreeGrafter"/>
</dbReference>
<dbReference type="SUPFAM" id="SSF52540">
    <property type="entry name" value="P-loop containing nucleoside triphosphate hydrolases"/>
    <property type="match status" value="1"/>
</dbReference>
<evidence type="ECO:0000256" key="7">
    <source>
        <dbReference type="ARBA" id="ARBA00022989"/>
    </source>
</evidence>
<sequence>MHLLKTIGKSVREYKKPSILAPIFIVVEVVMETVIPLIMAMLIDEFGNGIDPILKYGGILLGMAVISLVSGMLAARFSATAATGLAANLRKDMYYSVQDFSFKEIDKFSVSSLVTRMTTDVMNVQNAYQMIIRGAIRTPLMLIVSFAMAFTVNSTVALAYLVAVPILGVALFLIAFKVMPYFRRSFRRYDAMNSAIQENVRAIRVVKSFVTEEYEKKKFAAHVEDVRRDFTTAEKILALNNPIMMFSIYAIIMVISAIGANLIIKSGGTSMTTGDLTALIGYAGQILGSMMMLSMIMVMITMSVESAKRITEVLETKPSIVSPENGVKEVPNGDIVFKDVSFRYSEKAERNALEDINLTIKSGETIGIIGGTGSSKSTLVQLIPRLYDVTEGTLTVGGIDVKDYDLIALRDAVSVVLQKNVLFEGTIAENIRWGNKDAGDEEVARVCALAQAAEFINEFPDKYNTHIEQGGANVSGGQKQRLCIARALLKKPKILILDDSTSAVDTKTDALIRKAFREEIPDTTKIIIAQRIVSVEDADKILVMDGGKIVNMGTHEELLKTSSIYREVYESQTKGKEAEDDE</sequence>
<feature type="transmembrane region" description="Helical" evidence="9">
    <location>
        <begin position="243"/>
        <end position="264"/>
    </location>
</feature>
<dbReference type="Pfam" id="PF00664">
    <property type="entry name" value="ABC_membrane"/>
    <property type="match status" value="1"/>
</dbReference>
<feature type="domain" description="ABC transmembrane type-1" evidence="11">
    <location>
        <begin position="19"/>
        <end position="302"/>
    </location>
</feature>
<reference evidence="12" key="1">
    <citation type="submission" date="2020-10" db="EMBL/GenBank/DDBJ databases">
        <authorList>
            <person name="Gilroy R."/>
        </authorList>
    </citation>
    <scope>NUCLEOTIDE SEQUENCE</scope>
    <source>
        <strain evidence="12">18911</strain>
    </source>
</reference>
<feature type="transmembrane region" description="Helical" evidence="9">
    <location>
        <begin position="158"/>
        <end position="179"/>
    </location>
</feature>
<evidence type="ECO:0000256" key="6">
    <source>
        <dbReference type="ARBA" id="ARBA00022840"/>
    </source>
</evidence>
<evidence type="ECO:0000256" key="9">
    <source>
        <dbReference type="SAM" id="Phobius"/>
    </source>
</evidence>
<comment type="caution">
    <text evidence="12">The sequence shown here is derived from an EMBL/GenBank/DDBJ whole genome shotgun (WGS) entry which is preliminary data.</text>
</comment>
<dbReference type="Pfam" id="PF00005">
    <property type="entry name" value="ABC_tran"/>
    <property type="match status" value="1"/>
</dbReference>
<reference evidence="12" key="2">
    <citation type="journal article" date="2021" name="PeerJ">
        <title>Extensive microbial diversity within the chicken gut microbiome revealed by metagenomics and culture.</title>
        <authorList>
            <person name="Gilroy R."/>
            <person name="Ravi A."/>
            <person name="Getino M."/>
            <person name="Pursley I."/>
            <person name="Horton D.L."/>
            <person name="Alikhan N.F."/>
            <person name="Baker D."/>
            <person name="Gharbi K."/>
            <person name="Hall N."/>
            <person name="Watson M."/>
            <person name="Adriaenssens E.M."/>
            <person name="Foster-Nyarko E."/>
            <person name="Jarju S."/>
            <person name="Secka A."/>
            <person name="Antonio M."/>
            <person name="Oren A."/>
            <person name="Chaudhuri R.R."/>
            <person name="La Ragione R."/>
            <person name="Hildebrand F."/>
            <person name="Pallen M.J."/>
        </authorList>
    </citation>
    <scope>NUCLEOTIDE SEQUENCE</scope>
    <source>
        <strain evidence="12">18911</strain>
    </source>
</reference>
<evidence type="ECO:0000259" key="10">
    <source>
        <dbReference type="PROSITE" id="PS50893"/>
    </source>
</evidence>
<evidence type="ECO:0000313" key="13">
    <source>
        <dbReference type="Proteomes" id="UP000824094"/>
    </source>
</evidence>
<feature type="transmembrane region" description="Helical" evidence="9">
    <location>
        <begin position="55"/>
        <end position="75"/>
    </location>
</feature>
<dbReference type="PROSITE" id="PS50893">
    <property type="entry name" value="ABC_TRANSPORTER_2"/>
    <property type="match status" value="1"/>
</dbReference>
<dbReference type="InterPro" id="IPR003593">
    <property type="entry name" value="AAA+_ATPase"/>
</dbReference>
<dbReference type="PANTHER" id="PTHR43394:SF1">
    <property type="entry name" value="ATP-BINDING CASSETTE SUB-FAMILY B MEMBER 10, MITOCHONDRIAL"/>
    <property type="match status" value="1"/>
</dbReference>
<dbReference type="GO" id="GO:0016887">
    <property type="term" value="F:ATP hydrolysis activity"/>
    <property type="evidence" value="ECO:0007669"/>
    <property type="project" value="InterPro"/>
</dbReference>
<evidence type="ECO:0000256" key="3">
    <source>
        <dbReference type="ARBA" id="ARBA00022475"/>
    </source>
</evidence>
<dbReference type="FunFam" id="3.40.50.300:FF:000221">
    <property type="entry name" value="Multidrug ABC transporter ATP-binding protein"/>
    <property type="match status" value="1"/>
</dbReference>
<protein>
    <submittedName>
        <fullName evidence="12">ABC transporter ATP-binding protein</fullName>
    </submittedName>
</protein>
<dbReference type="InterPro" id="IPR011527">
    <property type="entry name" value="ABC1_TM_dom"/>
</dbReference>
<dbReference type="PROSITE" id="PS00211">
    <property type="entry name" value="ABC_TRANSPORTER_1"/>
    <property type="match status" value="1"/>
</dbReference>
<dbReference type="InterPro" id="IPR017871">
    <property type="entry name" value="ABC_transporter-like_CS"/>
</dbReference>
<dbReference type="InterPro" id="IPR027417">
    <property type="entry name" value="P-loop_NTPase"/>
</dbReference>
<dbReference type="PROSITE" id="PS50929">
    <property type="entry name" value="ABC_TM1F"/>
    <property type="match status" value="1"/>
</dbReference>
<accession>A0A9D1MII8</accession>
<evidence type="ECO:0000256" key="8">
    <source>
        <dbReference type="ARBA" id="ARBA00023136"/>
    </source>
</evidence>
<keyword evidence="6 12" id="KW-0067">ATP-binding</keyword>
<dbReference type="Proteomes" id="UP000824094">
    <property type="component" value="Unassembled WGS sequence"/>
</dbReference>
<evidence type="ECO:0000256" key="5">
    <source>
        <dbReference type="ARBA" id="ARBA00022741"/>
    </source>
</evidence>
<dbReference type="InterPro" id="IPR003439">
    <property type="entry name" value="ABC_transporter-like_ATP-bd"/>
</dbReference>
<evidence type="ECO:0000256" key="4">
    <source>
        <dbReference type="ARBA" id="ARBA00022692"/>
    </source>
</evidence>